<dbReference type="GO" id="GO:0001228">
    <property type="term" value="F:DNA-binding transcription activator activity, RNA polymerase II-specific"/>
    <property type="evidence" value="ECO:0007669"/>
    <property type="project" value="TreeGrafter"/>
</dbReference>
<dbReference type="AlphaFoldDB" id="A0A2A9PAU2"/>
<dbReference type="CDD" id="cd00067">
    <property type="entry name" value="GAL4"/>
    <property type="match status" value="1"/>
</dbReference>
<keyword evidence="1" id="KW-0539">Nucleus</keyword>
<keyword evidence="5" id="KW-1185">Reference proteome</keyword>
<dbReference type="InterPro" id="IPR036864">
    <property type="entry name" value="Zn2-C6_fun-type_DNA-bd_sf"/>
</dbReference>
<dbReference type="PROSITE" id="PS50048">
    <property type="entry name" value="ZN2_CY6_FUNGAL_2"/>
    <property type="match status" value="1"/>
</dbReference>
<dbReference type="Pfam" id="PF00172">
    <property type="entry name" value="Zn_clus"/>
    <property type="match status" value="1"/>
</dbReference>
<dbReference type="Gene3D" id="4.10.240.10">
    <property type="entry name" value="Zn(2)-C6 fungal-type DNA-binding domain"/>
    <property type="match status" value="1"/>
</dbReference>
<evidence type="ECO:0000313" key="4">
    <source>
        <dbReference type="EMBL" id="PFH58645.1"/>
    </source>
</evidence>
<organism evidence="4 5">
    <name type="scientific">Ophiocordyceps unilateralis</name>
    <name type="common">Zombie-ant fungus</name>
    <name type="synonym">Torrubia unilateralis</name>
    <dbReference type="NCBI Taxonomy" id="268505"/>
    <lineage>
        <taxon>Eukaryota</taxon>
        <taxon>Fungi</taxon>
        <taxon>Dikarya</taxon>
        <taxon>Ascomycota</taxon>
        <taxon>Pezizomycotina</taxon>
        <taxon>Sordariomycetes</taxon>
        <taxon>Hypocreomycetidae</taxon>
        <taxon>Hypocreales</taxon>
        <taxon>Ophiocordycipitaceae</taxon>
        <taxon>Ophiocordyceps</taxon>
    </lineage>
</organism>
<dbReference type="GO" id="GO:0008270">
    <property type="term" value="F:zinc ion binding"/>
    <property type="evidence" value="ECO:0007669"/>
    <property type="project" value="InterPro"/>
</dbReference>
<reference evidence="4 5" key="2">
    <citation type="journal article" date="2017" name="Sci. Rep.">
        <title>Ant-infecting Ophiocordyceps genomes reveal a high diversity of potential behavioral manipulation genes and a possible major role for enterotoxins.</title>
        <authorList>
            <person name="de Bekker C."/>
            <person name="Ohm R.A."/>
            <person name="Evans H.C."/>
            <person name="Brachmann A."/>
            <person name="Hughes D.P."/>
        </authorList>
    </citation>
    <scope>NUCLEOTIDE SEQUENCE [LARGE SCALE GENOMIC DNA]</scope>
    <source>
        <strain evidence="4 5">SC16a</strain>
    </source>
</reference>
<evidence type="ECO:0000256" key="1">
    <source>
        <dbReference type="ARBA" id="ARBA00023242"/>
    </source>
</evidence>
<dbReference type="PANTHER" id="PTHR47784">
    <property type="entry name" value="STEROL UPTAKE CONTROL PROTEIN 2"/>
    <property type="match status" value="1"/>
</dbReference>
<dbReference type="Proteomes" id="UP000037136">
    <property type="component" value="Unassembled WGS sequence"/>
</dbReference>
<evidence type="ECO:0000313" key="5">
    <source>
        <dbReference type="Proteomes" id="UP000037136"/>
    </source>
</evidence>
<gene>
    <name evidence="4" type="ORF">XA68_13414</name>
</gene>
<dbReference type="InterPro" id="IPR001138">
    <property type="entry name" value="Zn2Cys6_DnaBD"/>
</dbReference>
<reference evidence="4 5" key="1">
    <citation type="journal article" date="2015" name="BMC Genomics">
        <title>Gene expression during zombie ant biting behavior reflects the complexity underlying fungal parasitic behavioral manipulation.</title>
        <authorList>
            <person name="de Bekker C."/>
            <person name="Ohm R.A."/>
            <person name="Loreto R.G."/>
            <person name="Sebastian A."/>
            <person name="Albert I."/>
            <person name="Merrow M."/>
            <person name="Brachmann A."/>
            <person name="Hughes D.P."/>
        </authorList>
    </citation>
    <scope>NUCLEOTIDE SEQUENCE [LARGE SCALE GENOMIC DNA]</scope>
    <source>
        <strain evidence="4 5">SC16a</strain>
    </source>
</reference>
<evidence type="ECO:0000256" key="2">
    <source>
        <dbReference type="SAM" id="MobiDB-lite"/>
    </source>
</evidence>
<dbReference type="EMBL" id="LAZP02000272">
    <property type="protein sequence ID" value="PFH58645.1"/>
    <property type="molecule type" value="Genomic_DNA"/>
</dbReference>
<proteinExistence type="predicted"/>
<name>A0A2A9PAU2_OPHUN</name>
<comment type="caution">
    <text evidence="4">The sequence shown here is derived from an EMBL/GenBank/DDBJ whole genome shotgun (WGS) entry which is preliminary data.</text>
</comment>
<dbReference type="STRING" id="268505.A0A2A9PAU2"/>
<feature type="domain" description="Zn(2)-C6 fungal-type" evidence="3">
    <location>
        <begin position="112"/>
        <end position="142"/>
    </location>
</feature>
<dbReference type="PANTHER" id="PTHR47784:SF9">
    <property type="entry name" value="ZN(II)2CYS6 TRANSCRIPTION FACTOR (EUROFUNG)"/>
    <property type="match status" value="1"/>
</dbReference>
<dbReference type="OrthoDB" id="648861at2759"/>
<dbReference type="SMART" id="SM00066">
    <property type="entry name" value="GAL4"/>
    <property type="match status" value="1"/>
</dbReference>
<dbReference type="SUPFAM" id="SSF57701">
    <property type="entry name" value="Zn2/Cys6 DNA-binding domain"/>
    <property type="match status" value="1"/>
</dbReference>
<dbReference type="PROSITE" id="PS00463">
    <property type="entry name" value="ZN2_CY6_FUNGAL_1"/>
    <property type="match status" value="1"/>
</dbReference>
<protein>
    <recommendedName>
        <fullName evidence="3">Zn(2)-C6 fungal-type domain-containing protein</fullName>
    </recommendedName>
</protein>
<accession>A0A2A9PAU2</accession>
<sequence length="496" mass="55884">MIIQRLSTLPSAVDGPPASVFTSCPPSCPPSSSSLPSIPSSSSFSPLPLPLPLLPFLACLTPASLMPPSQMADNPRSAPEPDFRVLSFPPRDGTASARRYQKRKPHKKSRAGCGPCKLRRVKCDQGRPCCERCLRLGSCCAYASDDRLADNSGRTDAVIVSRPFPALTLDAFASPHPSRSNNGTPRARLLHHLYNFFAWPLPFKCELQFLLTLGASQPFLLDVVLAVAASHLRHHSVCKQPSRVAEQFQQSQAFRSFRLALDGPLNPQTADALVLTAHFFNVLSFSAVEDDNPAGSWIFSRQPDRLAWLSVQFGFRPLVASTVAFRNQSKLNGVLYAPEDEEYAFLRDRTVPSSTVPDHWRSLLGLDGRDPDGQVFHDPARVAAYLRRVEPIPDAFCHYCKFLSTIDIKLRFRDLLQREDERAVWLLGYWLGLLNRFQFWWMRLRVRMEWQGICIWLDRRGVRSRGDVWKKLMRDLESVAEWPEPVSEMEEAADVV</sequence>
<evidence type="ECO:0000259" key="3">
    <source>
        <dbReference type="PROSITE" id="PS50048"/>
    </source>
</evidence>
<dbReference type="InterPro" id="IPR053157">
    <property type="entry name" value="Sterol_Uptake_Regulator"/>
</dbReference>
<feature type="region of interest" description="Disordered" evidence="2">
    <location>
        <begin position="68"/>
        <end position="106"/>
    </location>
</feature>